<dbReference type="EMBL" id="CAJPVJ010006921">
    <property type="protein sequence ID" value="CAG2170845.1"/>
    <property type="molecule type" value="Genomic_DNA"/>
</dbReference>
<gene>
    <name evidence="1" type="ORF">ONB1V03_LOCUS10311</name>
</gene>
<evidence type="ECO:0000313" key="1">
    <source>
        <dbReference type="EMBL" id="CAD7653658.1"/>
    </source>
</evidence>
<reference evidence="1" key="1">
    <citation type="submission" date="2020-11" db="EMBL/GenBank/DDBJ databases">
        <authorList>
            <person name="Tran Van P."/>
        </authorList>
    </citation>
    <scope>NUCLEOTIDE SEQUENCE</scope>
</reference>
<proteinExistence type="predicted"/>
<feature type="non-terminal residue" evidence="1">
    <location>
        <position position="1"/>
    </location>
</feature>
<keyword evidence="2" id="KW-1185">Reference proteome</keyword>
<accession>A0A7R9M4X2</accession>
<organism evidence="1">
    <name type="scientific">Oppiella nova</name>
    <dbReference type="NCBI Taxonomy" id="334625"/>
    <lineage>
        <taxon>Eukaryota</taxon>
        <taxon>Metazoa</taxon>
        <taxon>Ecdysozoa</taxon>
        <taxon>Arthropoda</taxon>
        <taxon>Chelicerata</taxon>
        <taxon>Arachnida</taxon>
        <taxon>Acari</taxon>
        <taxon>Acariformes</taxon>
        <taxon>Sarcoptiformes</taxon>
        <taxon>Oribatida</taxon>
        <taxon>Brachypylina</taxon>
        <taxon>Oppioidea</taxon>
        <taxon>Oppiidae</taxon>
        <taxon>Oppiella</taxon>
    </lineage>
</organism>
<dbReference type="Proteomes" id="UP000728032">
    <property type="component" value="Unassembled WGS sequence"/>
</dbReference>
<dbReference type="OrthoDB" id="3900342at2759"/>
<dbReference type="EMBL" id="OC921746">
    <property type="protein sequence ID" value="CAD7653658.1"/>
    <property type="molecule type" value="Genomic_DNA"/>
</dbReference>
<evidence type="ECO:0000313" key="2">
    <source>
        <dbReference type="Proteomes" id="UP000728032"/>
    </source>
</evidence>
<sequence length="65" mass="7336">MLANKDQQNRNDIKTNFMTIVGKLIRTKEPDLLVEDQSHKLQRCLKTRDLVSLGVGSCVGTGMYL</sequence>
<dbReference type="AlphaFoldDB" id="A0A7R9M4X2"/>
<protein>
    <submittedName>
        <fullName evidence="1">Uncharacterized protein</fullName>
    </submittedName>
</protein>
<name>A0A7R9M4X2_9ACAR</name>